<evidence type="ECO:0000256" key="8">
    <source>
        <dbReference type="ARBA" id="ARBA00022824"/>
    </source>
</evidence>
<comment type="pathway">
    <text evidence="2">Protein modification; protein glycosylation.</text>
</comment>
<gene>
    <name evidence="14" type="ORF">D9Q98_002595</name>
</gene>
<evidence type="ECO:0000256" key="12">
    <source>
        <dbReference type="ARBA" id="ARBA00045097"/>
    </source>
</evidence>
<dbReference type="CDD" id="cd04188">
    <property type="entry name" value="DPG_synthase"/>
    <property type="match status" value="1"/>
</dbReference>
<evidence type="ECO:0000256" key="5">
    <source>
        <dbReference type="ARBA" id="ARBA00022676"/>
    </source>
</evidence>
<comment type="catalytic activity">
    <reaction evidence="12">
        <text>a di-trans,poly-cis-dolichyl phosphate + UDP-alpha-D-glucose = a di-trans,poly-cis-dolichyl beta-D-glucosyl phosphate + UDP</text>
        <dbReference type="Rhea" id="RHEA:15401"/>
        <dbReference type="Rhea" id="RHEA-COMP:19498"/>
        <dbReference type="Rhea" id="RHEA-COMP:19502"/>
        <dbReference type="ChEBI" id="CHEBI:57525"/>
        <dbReference type="ChEBI" id="CHEBI:57683"/>
        <dbReference type="ChEBI" id="CHEBI:58223"/>
        <dbReference type="ChEBI" id="CHEBI:58885"/>
        <dbReference type="EC" id="2.4.1.117"/>
    </reaction>
    <physiologicalReaction direction="left-to-right" evidence="12">
        <dbReference type="Rhea" id="RHEA:15402"/>
    </physiologicalReaction>
</comment>
<evidence type="ECO:0000256" key="10">
    <source>
        <dbReference type="ARBA" id="ARBA00022989"/>
    </source>
</evidence>
<dbReference type="InterPro" id="IPR029044">
    <property type="entry name" value="Nucleotide-diphossugar_trans"/>
</dbReference>
<feature type="domain" description="Glycosyltransferase 2-like" evidence="13">
    <location>
        <begin position="28"/>
        <end position="192"/>
    </location>
</feature>
<dbReference type="GO" id="GO:0004581">
    <property type="term" value="F:dolichyl-phosphate beta-glucosyltransferase activity"/>
    <property type="evidence" value="ECO:0007669"/>
    <property type="project" value="UniProtKB-EC"/>
</dbReference>
<evidence type="ECO:0000256" key="2">
    <source>
        <dbReference type="ARBA" id="ARBA00004922"/>
    </source>
</evidence>
<dbReference type="PANTHER" id="PTHR10859">
    <property type="entry name" value="GLYCOSYL TRANSFERASE"/>
    <property type="match status" value="1"/>
</dbReference>
<keyword evidence="5" id="KW-0328">Glycosyltransferase</keyword>
<evidence type="ECO:0000256" key="9">
    <source>
        <dbReference type="ARBA" id="ARBA00022968"/>
    </source>
</evidence>
<keyword evidence="10" id="KW-1133">Transmembrane helix</keyword>
<evidence type="ECO:0000256" key="4">
    <source>
        <dbReference type="ARBA" id="ARBA00012583"/>
    </source>
</evidence>
<evidence type="ECO:0000313" key="14">
    <source>
        <dbReference type="EMBL" id="KAI3434522.1"/>
    </source>
</evidence>
<keyword evidence="8" id="KW-0256">Endoplasmic reticulum</keyword>
<dbReference type="Proteomes" id="UP001055712">
    <property type="component" value="Unassembled WGS sequence"/>
</dbReference>
<dbReference type="OrthoDB" id="3784at2759"/>
<keyword evidence="11" id="KW-0472">Membrane</keyword>
<evidence type="ECO:0000256" key="7">
    <source>
        <dbReference type="ARBA" id="ARBA00022692"/>
    </source>
</evidence>
<dbReference type="PANTHER" id="PTHR10859:SF91">
    <property type="entry name" value="DOLICHYL-PHOSPHATE BETA-GLUCOSYLTRANSFERASE"/>
    <property type="match status" value="1"/>
</dbReference>
<keyword evidence="6" id="KW-0808">Transferase</keyword>
<accession>A0A9D4TTM5</accession>
<reference evidence="14" key="2">
    <citation type="submission" date="2020-11" db="EMBL/GenBank/DDBJ databases">
        <authorList>
            <person name="Cecchin M."/>
            <person name="Marcolungo L."/>
            <person name="Rossato M."/>
            <person name="Girolomoni L."/>
            <person name="Cosentino E."/>
            <person name="Cuine S."/>
            <person name="Li-Beisson Y."/>
            <person name="Delledonne M."/>
            <person name="Ballottari M."/>
        </authorList>
    </citation>
    <scope>NUCLEOTIDE SEQUENCE</scope>
    <source>
        <strain evidence="14">211/11P</strain>
        <tissue evidence="14">Whole cell</tissue>
    </source>
</reference>
<keyword evidence="7" id="KW-0812">Transmembrane</keyword>
<dbReference type="AlphaFoldDB" id="A0A9D4TTM5"/>
<comment type="subcellular location">
    <subcellularLocation>
        <location evidence="1">Endoplasmic reticulum membrane</location>
        <topology evidence="1">Single-pass membrane protein</topology>
    </subcellularLocation>
</comment>
<evidence type="ECO:0000259" key="13">
    <source>
        <dbReference type="Pfam" id="PF00535"/>
    </source>
</evidence>
<dbReference type="GO" id="GO:0005789">
    <property type="term" value="C:endoplasmic reticulum membrane"/>
    <property type="evidence" value="ECO:0007669"/>
    <property type="project" value="UniProtKB-SubCell"/>
</dbReference>
<dbReference type="EC" id="2.4.1.117" evidence="4"/>
<evidence type="ECO:0000256" key="1">
    <source>
        <dbReference type="ARBA" id="ARBA00004389"/>
    </source>
</evidence>
<dbReference type="Gene3D" id="3.90.550.10">
    <property type="entry name" value="Spore Coat Polysaccharide Biosynthesis Protein SpsA, Chain A"/>
    <property type="match status" value="1"/>
</dbReference>
<keyword evidence="9" id="KW-0735">Signal-anchor</keyword>
<evidence type="ECO:0000256" key="3">
    <source>
        <dbReference type="ARBA" id="ARBA00006739"/>
    </source>
</evidence>
<evidence type="ECO:0000256" key="6">
    <source>
        <dbReference type="ARBA" id="ARBA00022679"/>
    </source>
</evidence>
<comment type="similarity">
    <text evidence="3">Belongs to the glycosyltransferase 2 family.</text>
</comment>
<dbReference type="GO" id="GO:0006487">
    <property type="term" value="P:protein N-linked glycosylation"/>
    <property type="evidence" value="ECO:0007669"/>
    <property type="project" value="TreeGrafter"/>
</dbReference>
<sequence>MAPFAFEGPTGKQAPCASILSVPTKTLSVIIPAYNEQERLPATLQEIISYLHRRRDREGPYFTYEVIVVDDGSDDGTPCVAASFVRKNGSDAIRVLRLPHNRGKGFAVKVGMLCSRGQRLLMMDADGATQVSDMERLEERLADGIVGSVGVVGDNPGVIGSGMVLGSRAHLKESAMSKRNALRNFLTHAFHLMVTMVIGNHIRDTQCGFKLFTRAAAQQLYRNLRLQRWCFDVELVYLAQQLKVPMAEVQVNWTEMAGSKIRPTSVMHMATELLTFKIAYTGGFWRLKVDV</sequence>
<comment type="caution">
    <text evidence="14">The sequence shown here is derived from an EMBL/GenBank/DDBJ whole genome shotgun (WGS) entry which is preliminary data.</text>
</comment>
<dbReference type="EMBL" id="SIDB01000003">
    <property type="protein sequence ID" value="KAI3434522.1"/>
    <property type="molecule type" value="Genomic_DNA"/>
</dbReference>
<organism evidence="14 15">
    <name type="scientific">Chlorella vulgaris</name>
    <name type="common">Green alga</name>
    <dbReference type="NCBI Taxonomy" id="3077"/>
    <lineage>
        <taxon>Eukaryota</taxon>
        <taxon>Viridiplantae</taxon>
        <taxon>Chlorophyta</taxon>
        <taxon>core chlorophytes</taxon>
        <taxon>Trebouxiophyceae</taxon>
        <taxon>Chlorellales</taxon>
        <taxon>Chlorellaceae</taxon>
        <taxon>Chlorella clade</taxon>
        <taxon>Chlorella</taxon>
    </lineage>
</organism>
<dbReference type="SUPFAM" id="SSF53448">
    <property type="entry name" value="Nucleotide-diphospho-sugar transferases"/>
    <property type="match status" value="1"/>
</dbReference>
<reference evidence="14" key="1">
    <citation type="journal article" date="2019" name="Plant J.">
        <title>Chlorella vulgaris genome assembly and annotation reveals the molecular basis for metabolic acclimation to high light conditions.</title>
        <authorList>
            <person name="Cecchin M."/>
            <person name="Marcolungo L."/>
            <person name="Rossato M."/>
            <person name="Girolomoni L."/>
            <person name="Cosentino E."/>
            <person name="Cuine S."/>
            <person name="Li-Beisson Y."/>
            <person name="Delledonne M."/>
            <person name="Ballottari M."/>
        </authorList>
    </citation>
    <scope>NUCLEOTIDE SEQUENCE</scope>
    <source>
        <strain evidence="14">211/11P</strain>
    </source>
</reference>
<proteinExistence type="inferred from homology"/>
<keyword evidence="15" id="KW-1185">Reference proteome</keyword>
<evidence type="ECO:0000256" key="11">
    <source>
        <dbReference type="ARBA" id="ARBA00023136"/>
    </source>
</evidence>
<protein>
    <recommendedName>
        <fullName evidence="4">dolichyl-phosphate beta-glucosyltransferase</fullName>
        <ecNumber evidence="4">2.4.1.117</ecNumber>
    </recommendedName>
</protein>
<dbReference type="Pfam" id="PF00535">
    <property type="entry name" value="Glycos_transf_2"/>
    <property type="match status" value="1"/>
</dbReference>
<name>A0A9D4TTM5_CHLVU</name>
<evidence type="ECO:0000313" key="15">
    <source>
        <dbReference type="Proteomes" id="UP001055712"/>
    </source>
</evidence>
<dbReference type="InterPro" id="IPR035518">
    <property type="entry name" value="DPG_synthase"/>
</dbReference>
<dbReference type="InterPro" id="IPR001173">
    <property type="entry name" value="Glyco_trans_2-like"/>
</dbReference>